<organism evidence="2">
    <name type="scientific">Paenibacillus sp. BIHB 4019</name>
    <dbReference type="NCBI Taxonomy" id="1870819"/>
    <lineage>
        <taxon>Bacteria</taxon>
        <taxon>Bacillati</taxon>
        <taxon>Bacillota</taxon>
        <taxon>Bacilli</taxon>
        <taxon>Bacillales</taxon>
        <taxon>Paenibacillaceae</taxon>
        <taxon>Paenibacillus</taxon>
    </lineage>
</organism>
<accession>A0A1B2DIP6</accession>
<name>A0A1B2DIP6_9BACL</name>
<keyword evidence="1" id="KW-0812">Transmembrane</keyword>
<feature type="transmembrane region" description="Helical" evidence="1">
    <location>
        <begin position="12"/>
        <end position="34"/>
    </location>
</feature>
<keyword evidence="1" id="KW-0472">Membrane</keyword>
<keyword evidence="1" id="KW-1133">Transmembrane helix</keyword>
<dbReference type="EMBL" id="CP016808">
    <property type="protein sequence ID" value="ANY67610.1"/>
    <property type="molecule type" value="Genomic_DNA"/>
</dbReference>
<dbReference type="AlphaFoldDB" id="A0A1B2DIP6"/>
<proteinExistence type="predicted"/>
<gene>
    <name evidence="2" type="ORF">BBD42_14835</name>
</gene>
<evidence type="ECO:0000256" key="1">
    <source>
        <dbReference type="SAM" id="Phobius"/>
    </source>
</evidence>
<sequence length="115" mass="12912">MIAATKGKGDSGMGGVLKIIAIGCLVNGMLYMPLYRAGEISFAEQALFFGKYFGITAAVIFILAAMIEKVDKIKQKEYMEKAQKYSASLEQRLHEMQYETSELKRARLAREQHLN</sequence>
<protein>
    <submittedName>
        <fullName evidence="2">Uncharacterized protein</fullName>
    </submittedName>
</protein>
<evidence type="ECO:0000313" key="2">
    <source>
        <dbReference type="EMBL" id="ANY67610.1"/>
    </source>
</evidence>
<dbReference type="RefSeq" id="WP_099518795.1">
    <property type="nucleotide sequence ID" value="NZ_CP016808.1"/>
</dbReference>
<feature type="transmembrane region" description="Helical" evidence="1">
    <location>
        <begin position="46"/>
        <end position="67"/>
    </location>
</feature>
<reference evidence="2" key="1">
    <citation type="submission" date="2016-08" db="EMBL/GenBank/DDBJ databases">
        <title>Complete Genome Seqeunce of Paenibacillus sp. BIHB 4019 from tea rhizoplane.</title>
        <authorList>
            <person name="Thakur R."/>
            <person name="Swarnkar M.K."/>
            <person name="Gulati A."/>
        </authorList>
    </citation>
    <scope>NUCLEOTIDE SEQUENCE [LARGE SCALE GENOMIC DNA]</scope>
    <source>
        <strain evidence="2">BIHB4019</strain>
    </source>
</reference>